<comment type="caution">
    <text evidence="3">The sequence shown here is derived from an EMBL/GenBank/DDBJ whole genome shotgun (WGS) entry which is preliminary data.</text>
</comment>
<accession>A0A2G9YHR9</accession>
<dbReference type="Proteomes" id="UP000231292">
    <property type="component" value="Unassembled WGS sequence"/>
</dbReference>
<evidence type="ECO:0000313" key="4">
    <source>
        <dbReference type="Proteomes" id="UP000231292"/>
    </source>
</evidence>
<gene>
    <name evidence="3" type="ORF">COX41_06535</name>
</gene>
<dbReference type="GO" id="GO:0051301">
    <property type="term" value="P:cell division"/>
    <property type="evidence" value="ECO:0007669"/>
    <property type="project" value="UniProtKB-KW"/>
</dbReference>
<sequence>MRKRKFDFLVKPLFLSLIILLVSAFIIGSIWEALTTSDYFKVNDIISKDMLSVDLSYLRGRNIFTLNLPGESATIIKVCPDCLRVRLARVFPDRVFVEFVRRKPVASVKLYRYFSVDQDGVFFSSSLGPQDSGLPLIIGLETRIFGIKPGKRCDAKELVLALDIIKEVKKTRLLRDFKIQKIEVAGANDITISIPLIPKSFSYSNGQAALKQEFLEVKISQGNIAEKIAVMAGLINQERQNLSNIKYIDLRFKEPVIKFK</sequence>
<evidence type="ECO:0000313" key="3">
    <source>
        <dbReference type="EMBL" id="PIP18780.1"/>
    </source>
</evidence>
<evidence type="ECO:0000259" key="2">
    <source>
        <dbReference type="Pfam" id="PF03799"/>
    </source>
</evidence>
<keyword evidence="1" id="KW-0812">Transmembrane</keyword>
<proteinExistence type="predicted"/>
<protein>
    <recommendedName>
        <fullName evidence="2">Cell division protein FtsQ/DivIB C-terminal domain-containing protein</fullName>
    </recommendedName>
</protein>
<dbReference type="InterPro" id="IPR005548">
    <property type="entry name" value="Cell_div_FtsQ/DivIB_C"/>
</dbReference>
<evidence type="ECO:0000256" key="1">
    <source>
        <dbReference type="SAM" id="Phobius"/>
    </source>
</evidence>
<feature type="transmembrane region" description="Helical" evidence="1">
    <location>
        <begin position="12"/>
        <end position="31"/>
    </location>
</feature>
<feature type="domain" description="Cell division protein FtsQ/DivIB C-terminal" evidence="2">
    <location>
        <begin position="113"/>
        <end position="251"/>
    </location>
</feature>
<dbReference type="Pfam" id="PF03799">
    <property type="entry name" value="FtsQ_DivIB_C"/>
    <property type="match status" value="1"/>
</dbReference>
<keyword evidence="1" id="KW-1133">Transmembrane helix</keyword>
<organism evidence="3 4">
    <name type="scientific">Candidatus Sherwoodlollariibacterium unditelluris</name>
    <dbReference type="NCBI Taxonomy" id="1974757"/>
    <lineage>
        <taxon>Bacteria</taxon>
        <taxon>Pseudomonadati</taxon>
        <taxon>Candidatus Omnitrophota</taxon>
        <taxon>Candidatus Sherwoodlollariibacterium</taxon>
    </lineage>
</organism>
<dbReference type="EMBL" id="PCRK01000167">
    <property type="protein sequence ID" value="PIP18780.1"/>
    <property type="molecule type" value="Genomic_DNA"/>
</dbReference>
<name>A0A2G9YHR9_9BACT</name>
<keyword evidence="1" id="KW-0472">Membrane</keyword>
<dbReference type="AlphaFoldDB" id="A0A2G9YHR9"/>
<reference evidence="3 4" key="1">
    <citation type="submission" date="2017-09" db="EMBL/GenBank/DDBJ databases">
        <title>Depth-based differentiation of microbial function through sediment-hosted aquifers and enrichment of novel symbionts in the deep terrestrial subsurface.</title>
        <authorList>
            <person name="Probst A.J."/>
            <person name="Ladd B."/>
            <person name="Jarett J.K."/>
            <person name="Geller-Mcgrath D.E."/>
            <person name="Sieber C.M."/>
            <person name="Emerson J.B."/>
            <person name="Anantharaman K."/>
            <person name="Thomas B.C."/>
            <person name="Malmstrom R."/>
            <person name="Stieglmeier M."/>
            <person name="Klingl A."/>
            <person name="Woyke T."/>
            <person name="Ryan C.M."/>
            <person name="Banfield J.F."/>
        </authorList>
    </citation>
    <scope>NUCLEOTIDE SEQUENCE [LARGE SCALE GENOMIC DNA]</scope>
    <source>
        <strain evidence="3">CG23_combo_of_CG06-09_8_20_14_all_41_10</strain>
    </source>
</reference>